<organism evidence="1 2">
    <name type="scientific">Catharanthus roseus</name>
    <name type="common">Madagascar periwinkle</name>
    <name type="synonym">Vinca rosea</name>
    <dbReference type="NCBI Taxonomy" id="4058"/>
    <lineage>
        <taxon>Eukaryota</taxon>
        <taxon>Viridiplantae</taxon>
        <taxon>Streptophyta</taxon>
        <taxon>Embryophyta</taxon>
        <taxon>Tracheophyta</taxon>
        <taxon>Spermatophyta</taxon>
        <taxon>Magnoliopsida</taxon>
        <taxon>eudicotyledons</taxon>
        <taxon>Gunneridae</taxon>
        <taxon>Pentapetalae</taxon>
        <taxon>asterids</taxon>
        <taxon>lamiids</taxon>
        <taxon>Gentianales</taxon>
        <taxon>Apocynaceae</taxon>
        <taxon>Rauvolfioideae</taxon>
        <taxon>Vinceae</taxon>
        <taxon>Catharanthinae</taxon>
        <taxon>Catharanthus</taxon>
    </lineage>
</organism>
<keyword evidence="2" id="KW-1185">Reference proteome</keyword>
<protein>
    <submittedName>
        <fullName evidence="1">Uncharacterized protein</fullName>
    </submittedName>
</protein>
<comment type="caution">
    <text evidence="1">The sequence shown here is derived from an EMBL/GenBank/DDBJ whole genome shotgun (WGS) entry which is preliminary data.</text>
</comment>
<reference evidence="2" key="1">
    <citation type="journal article" date="2023" name="Nat. Plants">
        <title>Single-cell RNA sequencing provides a high-resolution roadmap for understanding the multicellular compartmentation of specialized metabolism.</title>
        <authorList>
            <person name="Sun S."/>
            <person name="Shen X."/>
            <person name="Li Y."/>
            <person name="Li Y."/>
            <person name="Wang S."/>
            <person name="Li R."/>
            <person name="Zhang H."/>
            <person name="Shen G."/>
            <person name="Guo B."/>
            <person name="Wei J."/>
            <person name="Xu J."/>
            <person name="St-Pierre B."/>
            <person name="Chen S."/>
            <person name="Sun C."/>
        </authorList>
    </citation>
    <scope>NUCLEOTIDE SEQUENCE [LARGE SCALE GENOMIC DNA]</scope>
</reference>
<name>A0ACB9ZWP5_CATRO</name>
<gene>
    <name evidence="1" type="ORF">M9H77_30103</name>
</gene>
<evidence type="ECO:0000313" key="2">
    <source>
        <dbReference type="Proteomes" id="UP001060085"/>
    </source>
</evidence>
<evidence type="ECO:0000313" key="1">
    <source>
        <dbReference type="EMBL" id="KAI5652916.1"/>
    </source>
</evidence>
<dbReference type="Proteomes" id="UP001060085">
    <property type="component" value="Linkage Group LG07"/>
</dbReference>
<proteinExistence type="predicted"/>
<sequence>MGAYMEEALRNKLQEFEDIYLNMKDEFHHVQQMQQALKGLEQRLSCLARGVEDLKVVEETLVGTQCLIINGDMVEEFPKNKELSQAKIEESLKIHVEDATSKESGHYECAKEKESELEKNERVKENEFFIEKQESEKEEQREKEIVAFENSEEVNFCANRAHFFFARKYLCVQNFDDSSKDEGGKLAYKFFLVLLLGFKPTVEEEKENLIVIVGCNSKEIQQVVSKLGNYYNFLVLFNGAATSRKNSRSEGTVVFLRTGHEPLNYSYLPLKHVGSKN</sequence>
<dbReference type="EMBL" id="CM044707">
    <property type="protein sequence ID" value="KAI5652916.1"/>
    <property type="molecule type" value="Genomic_DNA"/>
</dbReference>
<accession>A0ACB9ZWP5</accession>